<evidence type="ECO:0000313" key="3">
    <source>
        <dbReference type="EMBL" id="MFC6064090.1"/>
    </source>
</evidence>
<evidence type="ECO:0000256" key="1">
    <source>
        <dbReference type="SAM" id="MobiDB-lite"/>
    </source>
</evidence>
<feature type="region of interest" description="Disordered" evidence="1">
    <location>
        <begin position="38"/>
        <end position="107"/>
    </location>
</feature>
<sequence>MSVSRRIASIAAALVLGVAGFSAVGAVPEFGAGTAYQADGSGAGWDSVQATDGGAGWDTPLASTGDGAGWDTVQASAGDGAGWDTVQASTGDGAGWDAPAQDAIVQV</sequence>
<organism evidence="3 4">
    <name type="scientific">Streptomyces ochraceiscleroticus</name>
    <dbReference type="NCBI Taxonomy" id="47761"/>
    <lineage>
        <taxon>Bacteria</taxon>
        <taxon>Bacillati</taxon>
        <taxon>Actinomycetota</taxon>
        <taxon>Actinomycetes</taxon>
        <taxon>Kitasatosporales</taxon>
        <taxon>Streptomycetaceae</taxon>
        <taxon>Streptomyces</taxon>
    </lineage>
</organism>
<protein>
    <submittedName>
        <fullName evidence="3">Uncharacterized protein</fullName>
    </submittedName>
</protein>
<comment type="caution">
    <text evidence="3">The sequence shown here is derived from an EMBL/GenBank/DDBJ whole genome shotgun (WGS) entry which is preliminary data.</text>
</comment>
<reference evidence="4" key="1">
    <citation type="journal article" date="2019" name="Int. J. Syst. Evol. Microbiol.">
        <title>The Global Catalogue of Microorganisms (GCM) 10K type strain sequencing project: providing services to taxonomists for standard genome sequencing and annotation.</title>
        <authorList>
            <consortium name="The Broad Institute Genomics Platform"/>
            <consortium name="The Broad Institute Genome Sequencing Center for Infectious Disease"/>
            <person name="Wu L."/>
            <person name="Ma J."/>
        </authorList>
    </citation>
    <scope>NUCLEOTIDE SEQUENCE [LARGE SCALE GENOMIC DNA]</scope>
    <source>
        <strain evidence="4">CGMCC 1.15180</strain>
    </source>
</reference>
<keyword evidence="2" id="KW-0732">Signal</keyword>
<feature type="chain" id="PRO_5045221024" evidence="2">
    <location>
        <begin position="27"/>
        <end position="107"/>
    </location>
</feature>
<dbReference type="EMBL" id="JBHSPX010000004">
    <property type="protein sequence ID" value="MFC6064090.1"/>
    <property type="molecule type" value="Genomic_DNA"/>
</dbReference>
<name>A0ABW1MK93_9ACTN</name>
<evidence type="ECO:0000256" key="2">
    <source>
        <dbReference type="SAM" id="SignalP"/>
    </source>
</evidence>
<keyword evidence="4" id="KW-1185">Reference proteome</keyword>
<feature type="signal peptide" evidence="2">
    <location>
        <begin position="1"/>
        <end position="26"/>
    </location>
</feature>
<accession>A0ABW1MK93</accession>
<proteinExistence type="predicted"/>
<dbReference type="Proteomes" id="UP001596139">
    <property type="component" value="Unassembled WGS sequence"/>
</dbReference>
<gene>
    <name evidence="3" type="ORF">ACFP4F_16250</name>
</gene>
<dbReference type="RefSeq" id="WP_031052225.1">
    <property type="nucleotide sequence ID" value="NZ_JBHSPX010000004.1"/>
</dbReference>
<evidence type="ECO:0000313" key="4">
    <source>
        <dbReference type="Proteomes" id="UP001596139"/>
    </source>
</evidence>